<proteinExistence type="predicted"/>
<name>A0A383V6A3_TETOB</name>
<dbReference type="EMBL" id="FNXT01000070">
    <property type="protein sequence ID" value="SZX60503.1"/>
    <property type="molecule type" value="Genomic_DNA"/>
</dbReference>
<dbReference type="InterPro" id="IPR013057">
    <property type="entry name" value="AA_transpt_TM"/>
</dbReference>
<keyword evidence="8" id="KW-1185">Reference proteome</keyword>
<sequence>MSKADNHMVHVPGNDVAGPPDKHGHADDICDRHTSITGFVARDGSVLSLRRRSSLGSAHAGHSSWLTAAGHLITAIIGAGVLGLPASLAWLGWVGGIVALVFFFAVSLWAALMLTDVYMVNGRRHTRYKYAVYWIMGARHSTILSIAQHANMILTTIGYQIAAADSMSYIAKRVCLARGMPAGSCFTDQMMMTIIFGGVQIIMSQLPNLEAAWWASAIGAIMSLGYSIIAIALGASEAHNGLGSLAGKPAAPADKMFGCFNALGNFGFAYSCAIVLMEVQDTLREPPAASKSMKKTVPTALTTTFILYLAVSVCGYAALGDAVPSSIVLGFDSAPIWVTLLANFMVLIHMVPAFQVYAQPVFATAEDVMLRLAPKVDNFAGKEWLVRLGYRSLYVVVTTVIACALPFFSAFVGLVGLVGALTFWPTAIYYPIAMFKAVYKPTGPKLWAMNAANIIMCVVAVLATIGSVETIIASASHFKPFAGTGSGAHGR</sequence>
<keyword evidence="4" id="KW-0029">Amino-acid transport</keyword>
<evidence type="ECO:0000256" key="4">
    <source>
        <dbReference type="ARBA" id="ARBA00022970"/>
    </source>
</evidence>
<keyword evidence="5" id="KW-1133">Transmembrane helix</keyword>
<evidence type="ECO:0000256" key="3">
    <source>
        <dbReference type="ARBA" id="ARBA00022692"/>
    </source>
</evidence>
<evidence type="ECO:0000256" key="2">
    <source>
        <dbReference type="ARBA" id="ARBA00022448"/>
    </source>
</evidence>
<keyword evidence="2" id="KW-0813">Transport</keyword>
<dbReference type="Pfam" id="PF01490">
    <property type="entry name" value="Aa_trans"/>
    <property type="match status" value="1"/>
</dbReference>
<evidence type="ECO:0000313" key="8">
    <source>
        <dbReference type="Proteomes" id="UP000256970"/>
    </source>
</evidence>
<evidence type="ECO:0000313" key="7">
    <source>
        <dbReference type="EMBL" id="SZX60503.1"/>
    </source>
</evidence>
<dbReference type="STRING" id="3088.A0A383V6A3"/>
<dbReference type="PANTHER" id="PTHR48017">
    <property type="entry name" value="OS05G0424000 PROTEIN-RELATED"/>
    <property type="match status" value="1"/>
</dbReference>
<evidence type="ECO:0000256" key="6">
    <source>
        <dbReference type="ARBA" id="ARBA00023136"/>
    </source>
</evidence>
<gene>
    <name evidence="7" type="ORF">BQ4739_LOCUS1044</name>
</gene>
<dbReference type="GO" id="GO:0016020">
    <property type="term" value="C:membrane"/>
    <property type="evidence" value="ECO:0007669"/>
    <property type="project" value="UniProtKB-SubCell"/>
</dbReference>
<reference evidence="7 8" key="1">
    <citation type="submission" date="2016-10" db="EMBL/GenBank/DDBJ databases">
        <authorList>
            <person name="Cai Z."/>
        </authorList>
    </citation>
    <scope>NUCLEOTIDE SEQUENCE [LARGE SCALE GENOMIC DNA]</scope>
</reference>
<organism evidence="7 8">
    <name type="scientific">Tetradesmus obliquus</name>
    <name type="common">Green alga</name>
    <name type="synonym">Acutodesmus obliquus</name>
    <dbReference type="NCBI Taxonomy" id="3088"/>
    <lineage>
        <taxon>Eukaryota</taxon>
        <taxon>Viridiplantae</taxon>
        <taxon>Chlorophyta</taxon>
        <taxon>core chlorophytes</taxon>
        <taxon>Chlorophyceae</taxon>
        <taxon>CS clade</taxon>
        <taxon>Sphaeropleales</taxon>
        <taxon>Scenedesmaceae</taxon>
        <taxon>Tetradesmus</taxon>
    </lineage>
</organism>
<evidence type="ECO:0000256" key="1">
    <source>
        <dbReference type="ARBA" id="ARBA00004370"/>
    </source>
</evidence>
<keyword evidence="6" id="KW-0472">Membrane</keyword>
<protein>
    <submittedName>
        <fullName evidence="7">Uncharacterized protein</fullName>
    </submittedName>
</protein>
<dbReference type="Proteomes" id="UP000256970">
    <property type="component" value="Unassembled WGS sequence"/>
</dbReference>
<keyword evidence="3" id="KW-0812">Transmembrane</keyword>
<dbReference type="GO" id="GO:0006865">
    <property type="term" value="P:amino acid transport"/>
    <property type="evidence" value="ECO:0007669"/>
    <property type="project" value="UniProtKB-KW"/>
</dbReference>
<evidence type="ECO:0000256" key="5">
    <source>
        <dbReference type="ARBA" id="ARBA00022989"/>
    </source>
</evidence>
<accession>A0A383V6A3</accession>
<comment type="subcellular location">
    <subcellularLocation>
        <location evidence="1">Membrane</location>
    </subcellularLocation>
</comment>
<dbReference type="AlphaFoldDB" id="A0A383V6A3"/>